<dbReference type="Proteomes" id="UP000488299">
    <property type="component" value="Unassembled WGS sequence"/>
</dbReference>
<gene>
    <name evidence="1" type="ORF">F5984_12410</name>
</gene>
<proteinExistence type="predicted"/>
<dbReference type="AlphaFoldDB" id="A0A7J5TXW8"/>
<keyword evidence="2" id="KW-1185">Reference proteome</keyword>
<evidence type="ECO:0000313" key="2">
    <source>
        <dbReference type="Proteomes" id="UP000488299"/>
    </source>
</evidence>
<organism evidence="1 2">
    <name type="scientific">Rudanella paleaurantiibacter</name>
    <dbReference type="NCBI Taxonomy" id="2614655"/>
    <lineage>
        <taxon>Bacteria</taxon>
        <taxon>Pseudomonadati</taxon>
        <taxon>Bacteroidota</taxon>
        <taxon>Cytophagia</taxon>
        <taxon>Cytophagales</taxon>
        <taxon>Cytophagaceae</taxon>
        <taxon>Rudanella</taxon>
    </lineage>
</organism>
<name>A0A7J5TXW8_9BACT</name>
<evidence type="ECO:0000313" key="1">
    <source>
        <dbReference type="EMBL" id="KAB7729983.1"/>
    </source>
</evidence>
<dbReference type="EMBL" id="WELI01000005">
    <property type="protein sequence ID" value="KAB7729983.1"/>
    <property type="molecule type" value="Genomic_DNA"/>
</dbReference>
<accession>A0A7J5TXW8</accession>
<sequence>MTFEPATQSVVFVLPDFRRAELTFCRSNDADEKICVGVTPSGKARHVVSTAQLAKGSWRARLNWSDGRQQYQEEKEILVN</sequence>
<dbReference type="RefSeq" id="WP_152124600.1">
    <property type="nucleotide sequence ID" value="NZ_WELI01000005.1"/>
</dbReference>
<comment type="caution">
    <text evidence="1">The sequence shown here is derived from an EMBL/GenBank/DDBJ whole genome shotgun (WGS) entry which is preliminary data.</text>
</comment>
<reference evidence="1 2" key="1">
    <citation type="submission" date="2019-10" db="EMBL/GenBank/DDBJ databases">
        <title>Rudanella paleaurantiibacter sp. nov., isolated from sludge.</title>
        <authorList>
            <person name="Xu S.Q."/>
        </authorList>
    </citation>
    <scope>NUCLEOTIDE SEQUENCE [LARGE SCALE GENOMIC DNA]</scope>
    <source>
        <strain evidence="1 2">HX-22-17</strain>
    </source>
</reference>
<protein>
    <submittedName>
        <fullName evidence="1">Uncharacterized protein</fullName>
    </submittedName>
</protein>